<evidence type="ECO:0000256" key="1">
    <source>
        <dbReference type="SAM" id="Phobius"/>
    </source>
</evidence>
<feature type="transmembrane region" description="Helical" evidence="1">
    <location>
        <begin position="80"/>
        <end position="97"/>
    </location>
</feature>
<keyword evidence="1" id="KW-1133">Transmembrane helix</keyword>
<evidence type="ECO:0000313" key="2">
    <source>
        <dbReference type="EMBL" id="EIW80631.1"/>
    </source>
</evidence>
<keyword evidence="1" id="KW-0812">Transmembrane</keyword>
<feature type="transmembrane region" description="Helical" evidence="1">
    <location>
        <begin position="193"/>
        <end position="216"/>
    </location>
</feature>
<comment type="caution">
    <text evidence="2">The sequence shown here is derived from an EMBL/GenBank/DDBJ whole genome shotgun (WGS) entry which is preliminary data.</text>
</comment>
<dbReference type="KEGG" id="cput:CONPUDRAFT_82780"/>
<feature type="non-terminal residue" evidence="2">
    <location>
        <position position="279"/>
    </location>
</feature>
<dbReference type="RefSeq" id="XP_007769536.1">
    <property type="nucleotide sequence ID" value="XM_007771346.1"/>
</dbReference>
<sequence>MSTTAALCVHSLIETRQCRSRRHLAFLLAYVGTLWAAGTVLIGGISAVWVDMFVYHASSALASPQAQTPAPGGASAVGNTAYWVILMLTDGMMIWRFKVVWFNSRFYRYLVSVPILCYLGILIPGFFVFVIFSNHPIWAGNIVNEDLITAIFSSSFCLNIYVTALIAGRLFLYRRRFKANWGSPDTMHYTSMGSMLIESYLPLTVFTILFFVTYLLNNPARYMTTSVLGQMQITAPLMVMLRVSRGIAWDSSTTPRSIEVAIDRALQVHEERAVQVVPD</sequence>
<proteinExistence type="predicted"/>
<evidence type="ECO:0000313" key="3">
    <source>
        <dbReference type="Proteomes" id="UP000053558"/>
    </source>
</evidence>
<feature type="transmembrane region" description="Helical" evidence="1">
    <location>
        <begin position="147"/>
        <end position="172"/>
    </location>
</feature>
<organism evidence="2 3">
    <name type="scientific">Coniophora puteana (strain RWD-64-598)</name>
    <name type="common">Brown rot fungus</name>
    <dbReference type="NCBI Taxonomy" id="741705"/>
    <lineage>
        <taxon>Eukaryota</taxon>
        <taxon>Fungi</taxon>
        <taxon>Dikarya</taxon>
        <taxon>Basidiomycota</taxon>
        <taxon>Agaricomycotina</taxon>
        <taxon>Agaricomycetes</taxon>
        <taxon>Agaricomycetidae</taxon>
        <taxon>Boletales</taxon>
        <taxon>Coniophorineae</taxon>
        <taxon>Coniophoraceae</taxon>
        <taxon>Coniophora</taxon>
    </lineage>
</organism>
<keyword evidence="3" id="KW-1185">Reference proteome</keyword>
<dbReference type="GeneID" id="19210471"/>
<protein>
    <submittedName>
        <fullName evidence="2">Uncharacterized protein</fullName>
    </submittedName>
</protein>
<feature type="transmembrane region" description="Helical" evidence="1">
    <location>
        <begin position="24"/>
        <end position="49"/>
    </location>
</feature>
<keyword evidence="1" id="KW-0472">Membrane</keyword>
<accession>A0A5M3MPZ4</accession>
<reference evidence="3" key="1">
    <citation type="journal article" date="2012" name="Science">
        <title>The Paleozoic origin of enzymatic lignin decomposition reconstructed from 31 fungal genomes.</title>
        <authorList>
            <person name="Floudas D."/>
            <person name="Binder M."/>
            <person name="Riley R."/>
            <person name="Barry K."/>
            <person name="Blanchette R.A."/>
            <person name="Henrissat B."/>
            <person name="Martinez A.T."/>
            <person name="Otillar R."/>
            <person name="Spatafora J.W."/>
            <person name="Yadav J.S."/>
            <person name="Aerts A."/>
            <person name="Benoit I."/>
            <person name="Boyd A."/>
            <person name="Carlson A."/>
            <person name="Copeland A."/>
            <person name="Coutinho P.M."/>
            <person name="de Vries R.P."/>
            <person name="Ferreira P."/>
            <person name="Findley K."/>
            <person name="Foster B."/>
            <person name="Gaskell J."/>
            <person name="Glotzer D."/>
            <person name="Gorecki P."/>
            <person name="Heitman J."/>
            <person name="Hesse C."/>
            <person name="Hori C."/>
            <person name="Igarashi K."/>
            <person name="Jurgens J.A."/>
            <person name="Kallen N."/>
            <person name="Kersten P."/>
            <person name="Kohler A."/>
            <person name="Kuees U."/>
            <person name="Kumar T.K.A."/>
            <person name="Kuo A."/>
            <person name="LaButti K."/>
            <person name="Larrondo L.F."/>
            <person name="Lindquist E."/>
            <person name="Ling A."/>
            <person name="Lombard V."/>
            <person name="Lucas S."/>
            <person name="Lundell T."/>
            <person name="Martin R."/>
            <person name="McLaughlin D.J."/>
            <person name="Morgenstern I."/>
            <person name="Morin E."/>
            <person name="Murat C."/>
            <person name="Nagy L.G."/>
            <person name="Nolan M."/>
            <person name="Ohm R.A."/>
            <person name="Patyshakuliyeva A."/>
            <person name="Rokas A."/>
            <person name="Ruiz-Duenas F.J."/>
            <person name="Sabat G."/>
            <person name="Salamov A."/>
            <person name="Samejima M."/>
            <person name="Schmutz J."/>
            <person name="Slot J.C."/>
            <person name="St John F."/>
            <person name="Stenlid J."/>
            <person name="Sun H."/>
            <person name="Sun S."/>
            <person name="Syed K."/>
            <person name="Tsang A."/>
            <person name="Wiebenga A."/>
            <person name="Young D."/>
            <person name="Pisabarro A."/>
            <person name="Eastwood D.C."/>
            <person name="Martin F."/>
            <person name="Cullen D."/>
            <person name="Grigoriev I.V."/>
            <person name="Hibbett D.S."/>
        </authorList>
    </citation>
    <scope>NUCLEOTIDE SEQUENCE [LARGE SCALE GENOMIC DNA]</scope>
    <source>
        <strain evidence="3">RWD-64-598 SS2</strain>
    </source>
</reference>
<name>A0A5M3MPZ4_CONPW</name>
<dbReference type="Proteomes" id="UP000053558">
    <property type="component" value="Unassembled WGS sequence"/>
</dbReference>
<dbReference type="OrthoDB" id="2641762at2759"/>
<dbReference type="EMBL" id="JH711579">
    <property type="protein sequence ID" value="EIW80631.1"/>
    <property type="molecule type" value="Genomic_DNA"/>
</dbReference>
<feature type="transmembrane region" description="Helical" evidence="1">
    <location>
        <begin position="109"/>
        <end position="132"/>
    </location>
</feature>
<gene>
    <name evidence="2" type="ORF">CONPUDRAFT_82780</name>
</gene>
<dbReference type="AlphaFoldDB" id="A0A5M3MPZ4"/>